<protein>
    <recommendedName>
        <fullName evidence="3">DUF2283 domain-containing protein</fullName>
    </recommendedName>
</protein>
<organism evidence="1 2">
    <name type="scientific">Candidatus Vogelbacteria bacterium CG10_big_fil_rev_8_21_14_0_10_45_14</name>
    <dbReference type="NCBI Taxonomy" id="1975042"/>
    <lineage>
        <taxon>Bacteria</taxon>
        <taxon>Candidatus Vogeliibacteriota</taxon>
    </lineage>
</organism>
<reference evidence="1 2" key="1">
    <citation type="submission" date="2017-09" db="EMBL/GenBank/DDBJ databases">
        <title>Depth-based differentiation of microbial function through sediment-hosted aquifers and enrichment of novel symbionts in the deep terrestrial subsurface.</title>
        <authorList>
            <person name="Probst A.J."/>
            <person name="Ladd B."/>
            <person name="Jarett J.K."/>
            <person name="Geller-Mcgrath D.E."/>
            <person name="Sieber C.M."/>
            <person name="Emerson J.B."/>
            <person name="Anantharaman K."/>
            <person name="Thomas B.C."/>
            <person name="Malmstrom R."/>
            <person name="Stieglmeier M."/>
            <person name="Klingl A."/>
            <person name="Woyke T."/>
            <person name="Ryan C.M."/>
            <person name="Banfield J.F."/>
        </authorList>
    </citation>
    <scope>NUCLEOTIDE SEQUENCE [LARGE SCALE GENOMIC DNA]</scope>
    <source>
        <strain evidence="1">CG10_big_fil_rev_8_21_14_0_10_45_14</strain>
    </source>
</reference>
<evidence type="ECO:0000313" key="1">
    <source>
        <dbReference type="EMBL" id="PIR46790.1"/>
    </source>
</evidence>
<dbReference type="Pfam" id="PF10049">
    <property type="entry name" value="DUF2283"/>
    <property type="match status" value="1"/>
</dbReference>
<evidence type="ECO:0008006" key="3">
    <source>
        <dbReference type="Google" id="ProtNLM"/>
    </source>
</evidence>
<comment type="caution">
    <text evidence="1">The sequence shown here is derived from an EMBL/GenBank/DDBJ whole genome shotgun (WGS) entry which is preliminary data.</text>
</comment>
<dbReference type="Proteomes" id="UP000230833">
    <property type="component" value="Unassembled WGS sequence"/>
</dbReference>
<name>A0A2H0RK18_9BACT</name>
<evidence type="ECO:0000313" key="2">
    <source>
        <dbReference type="Proteomes" id="UP000230833"/>
    </source>
</evidence>
<accession>A0A2H0RK18</accession>
<dbReference type="AlphaFoldDB" id="A0A2H0RK18"/>
<dbReference type="EMBL" id="PCYL01000028">
    <property type="protein sequence ID" value="PIR46790.1"/>
    <property type="molecule type" value="Genomic_DNA"/>
</dbReference>
<sequence length="78" mass="9044">MKKNKIQFKYDKESEVLSVRLGIKKSVDSDMQDNMVVDYDVDVNGNIVQIDFHDFSFSDFKENKRPLQSPHFSSLSLA</sequence>
<gene>
    <name evidence="1" type="ORF">COV07_02305</name>
</gene>
<proteinExistence type="predicted"/>
<dbReference type="InterPro" id="IPR019270">
    <property type="entry name" value="DUF2283"/>
</dbReference>